<dbReference type="PROSITE" id="PS51186">
    <property type="entry name" value="GNAT"/>
    <property type="match status" value="1"/>
</dbReference>
<dbReference type="Proteomes" id="UP001629246">
    <property type="component" value="Unassembled WGS sequence"/>
</dbReference>
<evidence type="ECO:0000313" key="6">
    <source>
        <dbReference type="Proteomes" id="UP001629246"/>
    </source>
</evidence>
<dbReference type="PANTHER" id="PTHR43877">
    <property type="entry name" value="AMINOALKYLPHOSPHONATE N-ACETYLTRANSFERASE-RELATED-RELATED"/>
    <property type="match status" value="1"/>
</dbReference>
<proteinExistence type="predicted"/>
<sequence>MNAASVSAQLPGDAQVGEVTIRRARVSDAPAISGVRIDSWRATYRGVFPDAYLDGMKGDQSVQLWQRVLGASSDAACTYVAVVEDEVVGFASGMTLAESRFGCDAELTGMYLLPHIQRRGVGRKLLAHVAASLINAGATGLLTWVVSKNQGARDFFGALGAEELIEQSFQWDDDTEVAETAYGWRKLKG</sequence>
<name>A0ABW9A9A9_9BURK</name>
<feature type="domain" description="N-acetyltransferase" evidence="4">
    <location>
        <begin position="19"/>
        <end position="189"/>
    </location>
</feature>
<evidence type="ECO:0000256" key="1">
    <source>
        <dbReference type="ARBA" id="ARBA00022679"/>
    </source>
</evidence>
<dbReference type="InterPro" id="IPR050832">
    <property type="entry name" value="Bact_Acetyltransf"/>
</dbReference>
<evidence type="ECO:0000256" key="2">
    <source>
        <dbReference type="ARBA" id="ARBA00023315"/>
    </source>
</evidence>
<keyword evidence="6" id="KW-1185">Reference proteome</keyword>
<dbReference type="RefSeq" id="WP_408158670.1">
    <property type="nucleotide sequence ID" value="NZ_JAQQFM010000006.1"/>
</dbReference>
<dbReference type="InterPro" id="IPR016181">
    <property type="entry name" value="Acyl_CoA_acyltransferase"/>
</dbReference>
<feature type="transmembrane region" description="Helical" evidence="3">
    <location>
        <begin position="125"/>
        <end position="146"/>
    </location>
</feature>
<evidence type="ECO:0000313" key="5">
    <source>
        <dbReference type="EMBL" id="MFL9925481.1"/>
    </source>
</evidence>
<keyword evidence="3" id="KW-1133">Transmembrane helix</keyword>
<keyword evidence="1" id="KW-0808">Transferase</keyword>
<organism evidence="5 6">
    <name type="scientific">Herbaspirillum lusitanum</name>
    <dbReference type="NCBI Taxonomy" id="213312"/>
    <lineage>
        <taxon>Bacteria</taxon>
        <taxon>Pseudomonadati</taxon>
        <taxon>Pseudomonadota</taxon>
        <taxon>Betaproteobacteria</taxon>
        <taxon>Burkholderiales</taxon>
        <taxon>Oxalobacteraceae</taxon>
        <taxon>Herbaspirillum</taxon>
    </lineage>
</organism>
<accession>A0ABW9A9A9</accession>
<dbReference type="EMBL" id="JAQQFM010000006">
    <property type="protein sequence ID" value="MFL9925481.1"/>
    <property type="molecule type" value="Genomic_DNA"/>
</dbReference>
<keyword evidence="2" id="KW-0012">Acyltransferase</keyword>
<dbReference type="CDD" id="cd04301">
    <property type="entry name" value="NAT_SF"/>
    <property type="match status" value="1"/>
</dbReference>
<protein>
    <submittedName>
        <fullName evidence="5">GNAT family N-acetyltransferase</fullName>
    </submittedName>
</protein>
<comment type="caution">
    <text evidence="5">The sequence shown here is derived from an EMBL/GenBank/DDBJ whole genome shotgun (WGS) entry which is preliminary data.</text>
</comment>
<evidence type="ECO:0000259" key="4">
    <source>
        <dbReference type="PROSITE" id="PS51186"/>
    </source>
</evidence>
<reference evidence="5 6" key="1">
    <citation type="journal article" date="2024" name="Chem. Sci.">
        <title>Discovery of megapolipeptins by genome mining of a Burkholderiales bacteria collection.</title>
        <authorList>
            <person name="Paulo B.S."/>
            <person name="Recchia M.J.J."/>
            <person name="Lee S."/>
            <person name="Fergusson C.H."/>
            <person name="Romanowski S.B."/>
            <person name="Hernandez A."/>
            <person name="Krull N."/>
            <person name="Liu D.Y."/>
            <person name="Cavanagh H."/>
            <person name="Bos A."/>
            <person name="Gray C.A."/>
            <person name="Murphy B.T."/>
            <person name="Linington R.G."/>
            <person name="Eustaquio A.S."/>
        </authorList>
    </citation>
    <scope>NUCLEOTIDE SEQUENCE [LARGE SCALE GENOMIC DNA]</scope>
    <source>
        <strain evidence="5 6">RL21-008-BIB-A</strain>
    </source>
</reference>
<dbReference type="Gene3D" id="3.40.630.30">
    <property type="match status" value="1"/>
</dbReference>
<dbReference type="SUPFAM" id="SSF55729">
    <property type="entry name" value="Acyl-CoA N-acyltransferases (Nat)"/>
    <property type="match status" value="1"/>
</dbReference>
<keyword evidence="3" id="KW-0472">Membrane</keyword>
<dbReference type="Pfam" id="PF00583">
    <property type="entry name" value="Acetyltransf_1"/>
    <property type="match status" value="1"/>
</dbReference>
<dbReference type="InterPro" id="IPR000182">
    <property type="entry name" value="GNAT_dom"/>
</dbReference>
<evidence type="ECO:0000256" key="3">
    <source>
        <dbReference type="SAM" id="Phobius"/>
    </source>
</evidence>
<keyword evidence="3" id="KW-0812">Transmembrane</keyword>
<gene>
    <name evidence="5" type="ORF">PQR62_14475</name>
</gene>